<gene>
    <name evidence="9" type="ORF">S-CBP2_0012</name>
</gene>
<evidence type="ECO:0000256" key="5">
    <source>
        <dbReference type="ARBA" id="ARBA00022908"/>
    </source>
</evidence>
<dbReference type="RefSeq" id="YP_009103120.1">
    <property type="nucleotide sequence ID" value="NC_025455.1"/>
</dbReference>
<dbReference type="CDD" id="cd00796">
    <property type="entry name" value="INT_Rci_Hp1_C"/>
    <property type="match status" value="1"/>
</dbReference>
<dbReference type="PROSITE" id="PS51898">
    <property type="entry name" value="TYR_RECOMBINASE"/>
    <property type="match status" value="1"/>
</dbReference>
<keyword evidence="10" id="KW-1185">Reference proteome</keyword>
<dbReference type="InterPro" id="IPR050090">
    <property type="entry name" value="Tyrosine_recombinase_XerCD"/>
</dbReference>
<evidence type="ECO:0000259" key="8">
    <source>
        <dbReference type="PROSITE" id="PS51898"/>
    </source>
</evidence>
<dbReference type="GO" id="GO:0016740">
    <property type="term" value="F:transferase activity"/>
    <property type="evidence" value="ECO:0007669"/>
    <property type="project" value="UniProtKB-KW"/>
</dbReference>
<dbReference type="KEGG" id="vg:22112038"/>
<dbReference type="GO" id="GO:0006310">
    <property type="term" value="P:DNA recombination"/>
    <property type="evidence" value="ECO:0007669"/>
    <property type="project" value="UniProtKB-KW"/>
</dbReference>
<accession>A0A096VKY5</accession>
<proteinExistence type="inferred from homology"/>
<reference evidence="10" key="1">
    <citation type="submission" date="2012-12" db="EMBL/GenBank/DDBJ databases">
        <title>Genomics of marine cyanopodoviruses.</title>
        <authorList>
            <person name="Huang S."/>
            <person name="Chen F."/>
        </authorList>
    </citation>
    <scope>NUCLEOTIDE SEQUENCE [LARGE SCALE GENOMIC DNA]</scope>
</reference>
<reference evidence="9 10" key="2">
    <citation type="journal article" date="2015" name="PLoS ONE">
        <title>Comparative Genomic and Phylogenomic Analyses Reveal a Conserved Core Genome Shared by Estuarine and Oceanic Cyanopodoviruses.</title>
        <authorList>
            <person name="Huang S."/>
            <person name="Zhang S."/>
            <person name="Jiao N."/>
            <person name="Chen F."/>
        </authorList>
    </citation>
    <scope>NUCLEOTIDE SEQUENCE [LARGE SCALE GENOMIC DNA]</scope>
</reference>
<keyword evidence="3" id="KW-0808">Transferase</keyword>
<feature type="domain" description="Tyr recombinase" evidence="8">
    <location>
        <begin position="109"/>
        <end position="286"/>
    </location>
</feature>
<protein>
    <recommendedName>
        <fullName evidence="2">Integrase</fullName>
    </recommendedName>
</protein>
<dbReference type="GO" id="GO:0003677">
    <property type="term" value="F:DNA binding"/>
    <property type="evidence" value="ECO:0007669"/>
    <property type="project" value="InterPro"/>
</dbReference>
<dbReference type="SUPFAM" id="SSF56349">
    <property type="entry name" value="DNA breaking-rejoining enzymes"/>
    <property type="match status" value="1"/>
</dbReference>
<dbReference type="GO" id="GO:0044826">
    <property type="term" value="P:viral genome integration into host DNA"/>
    <property type="evidence" value="ECO:0007669"/>
    <property type="project" value="UniProtKB-KW"/>
</dbReference>
<comment type="similarity">
    <text evidence="1">Belongs to the 'phage' integrase family.</text>
</comment>
<keyword evidence="6" id="KW-0233">DNA recombination</keyword>
<keyword evidence="5" id="KW-0229">DNA integration</keyword>
<dbReference type="GeneID" id="22112038"/>
<dbReference type="GO" id="GO:0015074">
    <property type="term" value="P:DNA integration"/>
    <property type="evidence" value="ECO:0007669"/>
    <property type="project" value="UniProtKB-KW"/>
</dbReference>
<keyword evidence="7" id="KW-1160">Virus entry into host cell</keyword>
<dbReference type="Pfam" id="PF00589">
    <property type="entry name" value="Phage_integrase"/>
    <property type="match status" value="1"/>
</dbReference>
<dbReference type="Proteomes" id="UP000030041">
    <property type="component" value="Segment"/>
</dbReference>
<dbReference type="EMBL" id="KC310806">
    <property type="protein sequence ID" value="AGK86718.1"/>
    <property type="molecule type" value="Genomic_DNA"/>
</dbReference>
<evidence type="ECO:0000256" key="2">
    <source>
        <dbReference type="ARBA" id="ARBA00016082"/>
    </source>
</evidence>
<keyword evidence="7" id="KW-1179">Viral genome integration</keyword>
<evidence type="ECO:0000313" key="9">
    <source>
        <dbReference type="EMBL" id="AGK86718.1"/>
    </source>
</evidence>
<dbReference type="InterPro" id="IPR013762">
    <property type="entry name" value="Integrase-like_cat_sf"/>
</dbReference>
<dbReference type="PANTHER" id="PTHR30349">
    <property type="entry name" value="PHAGE INTEGRASE-RELATED"/>
    <property type="match status" value="1"/>
</dbReference>
<dbReference type="InterPro" id="IPR011010">
    <property type="entry name" value="DNA_brk_join_enz"/>
</dbReference>
<dbReference type="OrthoDB" id="15958at10239"/>
<sequence>MTDNVKTWGQALDWVWQHHWRRLNSARTNQINSGHVTAYCGRSMPLSRMAKAAWWLQLISELQDEHPSWSTSTVNRVVSAGTTVLRLCNKAGLTDVSVPDFDRLKEGEHRLTWFTKEQVDAMAFAAVDVFDRQDLADALLFAAYTGARQAELLKLRAEDIDWANGNVWFGGKPGRVTKGKEVRAVPIHDKVRKLLQQRTENAMPSALVFGADWSNKDQLYGAFKKVRDYCHITDDHVWHSLRHSFGTWVGEVAHPRQLMALMGHKQVETSLRYCKATDAALRSAISAI</sequence>
<evidence type="ECO:0000256" key="1">
    <source>
        <dbReference type="ARBA" id="ARBA00008857"/>
    </source>
</evidence>
<dbReference type="PANTHER" id="PTHR30349:SF64">
    <property type="entry name" value="PROPHAGE INTEGRASE INTD-RELATED"/>
    <property type="match status" value="1"/>
</dbReference>
<evidence type="ECO:0000256" key="4">
    <source>
        <dbReference type="ARBA" id="ARBA00022801"/>
    </source>
</evidence>
<dbReference type="InterPro" id="IPR002104">
    <property type="entry name" value="Integrase_catalytic"/>
</dbReference>
<evidence type="ECO:0000256" key="7">
    <source>
        <dbReference type="ARBA" id="ARBA00023195"/>
    </source>
</evidence>
<organism evidence="9 10">
    <name type="scientific">Synechococcus phage S-CBP2</name>
    <dbReference type="NCBI Taxonomy" id="756277"/>
    <lineage>
        <taxon>Viruses</taxon>
        <taxon>Duplodnaviria</taxon>
        <taxon>Heunggongvirae</taxon>
        <taxon>Uroviricota</taxon>
        <taxon>Caudoviricetes</taxon>
        <taxon>Autographivirales</taxon>
        <taxon>Kembevirus</taxon>
        <taxon>Kembevirus SCBP2</taxon>
    </lineage>
</organism>
<keyword evidence="4" id="KW-0378">Hydrolase</keyword>
<dbReference type="Gene3D" id="1.10.443.10">
    <property type="entry name" value="Intergrase catalytic core"/>
    <property type="match status" value="1"/>
</dbReference>
<evidence type="ECO:0000313" key="10">
    <source>
        <dbReference type="Proteomes" id="UP000030041"/>
    </source>
</evidence>
<evidence type="ECO:0000256" key="6">
    <source>
        <dbReference type="ARBA" id="ARBA00023172"/>
    </source>
</evidence>
<name>A0A096VKY5_9CAUD</name>
<dbReference type="GO" id="GO:0075713">
    <property type="term" value="P:establishment of integrated proviral latency"/>
    <property type="evidence" value="ECO:0007669"/>
    <property type="project" value="UniProtKB-KW"/>
</dbReference>
<dbReference type="GO" id="GO:0016787">
    <property type="term" value="F:hydrolase activity"/>
    <property type="evidence" value="ECO:0007669"/>
    <property type="project" value="UniProtKB-KW"/>
</dbReference>
<evidence type="ECO:0000256" key="3">
    <source>
        <dbReference type="ARBA" id="ARBA00022679"/>
    </source>
</evidence>